<dbReference type="AlphaFoldDB" id="A0A7H9E9J8"/>
<dbReference type="RefSeq" id="WP_180862084.1">
    <property type="nucleotide sequence ID" value="NZ_CP047415.1"/>
</dbReference>
<gene>
    <name evidence="1" type="ORF">GTO85_05475</name>
</gene>
<dbReference type="EMBL" id="CP047415">
    <property type="protein sequence ID" value="QLL73852.1"/>
    <property type="molecule type" value="Genomic_DNA"/>
</dbReference>
<accession>A0A7H9E9J8</accession>
<evidence type="ECO:0000313" key="1">
    <source>
        <dbReference type="EMBL" id="QLL73852.1"/>
    </source>
</evidence>
<protein>
    <submittedName>
        <fullName evidence="1">Uncharacterized protein</fullName>
    </submittedName>
</protein>
<name>A0A7H9E9J8_9LACO</name>
<evidence type="ECO:0000313" key="2">
    <source>
        <dbReference type="Proteomes" id="UP000510660"/>
    </source>
</evidence>
<organism evidence="1 2">
    <name type="scientific">Lactobacillus crispatus</name>
    <dbReference type="NCBI Taxonomy" id="47770"/>
    <lineage>
        <taxon>Bacteria</taxon>
        <taxon>Bacillati</taxon>
        <taxon>Bacillota</taxon>
        <taxon>Bacilli</taxon>
        <taxon>Lactobacillales</taxon>
        <taxon>Lactobacillaceae</taxon>
        <taxon>Lactobacillus</taxon>
    </lineage>
</organism>
<reference evidence="1 2" key="1">
    <citation type="submission" date="2020-01" db="EMBL/GenBank/DDBJ databases">
        <title>Complete and circular genome sequences of six lactobacillus isolates from horses.</title>
        <authorList>
            <person name="Hassan H.M."/>
        </authorList>
    </citation>
    <scope>NUCLEOTIDE SEQUENCE [LARGE SCALE GENOMIC DNA]</scope>
    <source>
        <strain evidence="1 2">1D</strain>
    </source>
</reference>
<dbReference type="Proteomes" id="UP000510660">
    <property type="component" value="Chromosome"/>
</dbReference>
<sequence length="81" mass="9302">MKIELQVGTRATTKDFRNTYKARYLVEHGWRIDSVVKPMVAGLTNRVDLISVPTKYGQLVVKNEDMLTYVGNNVWDVRSSK</sequence>
<proteinExistence type="predicted"/>